<feature type="domain" description="Glycosyl transferase family 25" evidence="1">
    <location>
        <begin position="2"/>
        <end position="183"/>
    </location>
</feature>
<dbReference type="Proteomes" id="UP000001485">
    <property type="component" value="Chromosome"/>
</dbReference>
<dbReference type="InterPro" id="IPR002654">
    <property type="entry name" value="Glyco_trans_25"/>
</dbReference>
<dbReference type="STRING" id="67780.B6E78_16800"/>
<dbReference type="GO" id="GO:0016740">
    <property type="term" value="F:transferase activity"/>
    <property type="evidence" value="ECO:0007669"/>
    <property type="project" value="UniProtKB-KW"/>
</dbReference>
<sequence>MKTFIISLKDEVARRNSISDRLHHHDFEFFDAVDLRVASDDVLSAVKCKNINYKHPAIREHMTKGEIGCALSHMQLYKKIVDDNLAFARVIEDDAVILNHDEKILNDFILALEMKNIDWDIMLLGYSKLKACDSFGFYLKEPIKNIVKSGAYSLGIPFRNWTCGTVGYLVSQSGAKKMINNAAFGKVCTVADDWLFFEKNYNLKILHIRPLIVLEDFESYESSIETDRKTYVNHESHISFFLRVMRGVVRKVYLSISWKSL</sequence>
<dbReference type="GeneID" id="69538320"/>
<gene>
    <name evidence="2" type="ordered locus">NT01EI_1306</name>
</gene>
<reference evidence="2 3" key="2">
    <citation type="journal article" date="2012" name="J. Bacteriol.">
        <title>Genome Sequence of Edwardsiella ictaluri 93-146, a Strain Associated with a Natural Channel Catfish Outbreak of Enteric Septicemia of Catfish.</title>
        <authorList>
            <person name="Williams M.L."/>
            <person name="Gillaspy A.F."/>
            <person name="Dyer D.W."/>
            <person name="Thune R.L."/>
            <person name="Waldbieser G.C."/>
            <person name="Schuster S.C."/>
            <person name="Gipson J."/>
            <person name="Zaitshik J."/>
            <person name="Landry C."/>
            <person name="Banes M.M."/>
            <person name="Lawrence M.L."/>
        </authorList>
    </citation>
    <scope>NUCLEOTIDE SEQUENCE [LARGE SCALE GENOMIC DNA]</scope>
    <source>
        <strain evidence="2 3">93-146</strain>
    </source>
</reference>
<organism evidence="2 3">
    <name type="scientific">Edwardsiella ictaluri (strain 93-146)</name>
    <dbReference type="NCBI Taxonomy" id="634503"/>
    <lineage>
        <taxon>Bacteria</taxon>
        <taxon>Pseudomonadati</taxon>
        <taxon>Pseudomonadota</taxon>
        <taxon>Gammaproteobacteria</taxon>
        <taxon>Enterobacterales</taxon>
        <taxon>Hafniaceae</taxon>
        <taxon>Edwardsiella</taxon>
    </lineage>
</organism>
<protein>
    <submittedName>
        <fullName evidence="2">LPS glycosyltransferase family 25 protein</fullName>
    </submittedName>
</protein>
<dbReference type="KEGG" id="eic:NT01EI_1306"/>
<dbReference type="EMBL" id="CP001600">
    <property type="protein sequence ID" value="ACR68503.1"/>
    <property type="molecule type" value="Genomic_DNA"/>
</dbReference>
<keyword evidence="2" id="KW-0808">Transferase</keyword>
<proteinExistence type="predicted"/>
<name>C5BCP8_EDWI9</name>
<dbReference type="HOGENOM" id="CLU_071269_5_0_6"/>
<evidence type="ECO:0000259" key="1">
    <source>
        <dbReference type="Pfam" id="PF01755"/>
    </source>
</evidence>
<dbReference type="RefSeq" id="WP_015870669.1">
    <property type="nucleotide sequence ID" value="NC_012779.2"/>
</dbReference>
<accession>C5BCP8</accession>
<dbReference type="Pfam" id="PF01755">
    <property type="entry name" value="Glyco_transf_25"/>
    <property type="match status" value="1"/>
</dbReference>
<evidence type="ECO:0000313" key="2">
    <source>
        <dbReference type="EMBL" id="ACR68503.1"/>
    </source>
</evidence>
<dbReference type="AlphaFoldDB" id="C5BCP8"/>
<dbReference type="CDD" id="cd06532">
    <property type="entry name" value="Glyco_transf_25"/>
    <property type="match status" value="1"/>
</dbReference>
<evidence type="ECO:0000313" key="3">
    <source>
        <dbReference type="Proteomes" id="UP000001485"/>
    </source>
</evidence>
<reference evidence="3" key="1">
    <citation type="submission" date="2009-03" db="EMBL/GenBank/DDBJ databases">
        <title>Complete genome sequence of Edwardsiella ictaluri 93-146.</title>
        <authorList>
            <person name="Williams M.L."/>
            <person name="Gillaspy A.F."/>
            <person name="Dyer D.W."/>
            <person name="Thune R.L."/>
            <person name="Waldbieser G.C."/>
            <person name="Schuster S.C."/>
            <person name="Gipson J."/>
            <person name="Zaitshik J."/>
            <person name="Landry C."/>
            <person name="Lawrence M.L."/>
        </authorList>
    </citation>
    <scope>NUCLEOTIDE SEQUENCE [LARGE SCALE GENOMIC DNA]</scope>
    <source>
        <strain evidence="3">93-146</strain>
    </source>
</reference>
<dbReference type="OrthoDB" id="9816113at2"/>